<keyword evidence="4" id="KW-0156">Chromatin regulator</keyword>
<evidence type="ECO:0000256" key="5">
    <source>
        <dbReference type="ARBA" id="ARBA00023315"/>
    </source>
</evidence>
<dbReference type="InterPro" id="IPR016181">
    <property type="entry name" value="Acyl_CoA_acyltransferase"/>
</dbReference>
<accession>A0A7R9BQB3</accession>
<name>A0A7R9BQB3_9CRUS</name>
<dbReference type="PROSITE" id="PS51186">
    <property type="entry name" value="GNAT"/>
    <property type="match status" value="1"/>
</dbReference>
<dbReference type="Proteomes" id="UP000678499">
    <property type="component" value="Unassembled WGS sequence"/>
</dbReference>
<evidence type="ECO:0000313" key="14">
    <source>
        <dbReference type="Proteomes" id="UP000678499"/>
    </source>
</evidence>
<dbReference type="GO" id="GO:0004402">
    <property type="term" value="F:histone acetyltransferase activity"/>
    <property type="evidence" value="ECO:0007669"/>
    <property type="project" value="TreeGrafter"/>
</dbReference>
<dbReference type="SUPFAM" id="SSF55729">
    <property type="entry name" value="Acyl-CoA N-acyltransferases (Nat)"/>
    <property type="match status" value="1"/>
</dbReference>
<dbReference type="AlphaFoldDB" id="A0A7R9BQB3"/>
<comment type="catalytic activity">
    <reaction evidence="10">
        <text>N-terminal L-methionyl-[transmembrane protein] + acetyl-CoA = N-terminal N(alpha)-acetyl-L-methionyl-[transmembrane protein] + CoA + H(+)</text>
        <dbReference type="Rhea" id="RHEA:50604"/>
        <dbReference type="Rhea" id="RHEA-COMP:12745"/>
        <dbReference type="Rhea" id="RHEA-COMP:12746"/>
        <dbReference type="ChEBI" id="CHEBI:15378"/>
        <dbReference type="ChEBI" id="CHEBI:57287"/>
        <dbReference type="ChEBI" id="CHEBI:57288"/>
        <dbReference type="ChEBI" id="CHEBI:64731"/>
        <dbReference type="ChEBI" id="CHEBI:133414"/>
        <dbReference type="EC" id="2.3.1.259"/>
    </reaction>
</comment>
<dbReference type="EC" id="2.3.1.259" evidence="7"/>
<dbReference type="InterPro" id="IPR000182">
    <property type="entry name" value="GNAT_dom"/>
</dbReference>
<keyword evidence="2" id="KW-0808">Transferase</keyword>
<evidence type="ECO:0000256" key="4">
    <source>
        <dbReference type="ARBA" id="ARBA00022853"/>
    </source>
</evidence>
<evidence type="ECO:0000256" key="10">
    <source>
        <dbReference type="ARBA" id="ARBA00048848"/>
    </source>
</evidence>
<dbReference type="InterPro" id="IPR045141">
    <property type="entry name" value="NAA60-like"/>
</dbReference>
<reference evidence="12" key="1">
    <citation type="submission" date="2020-11" db="EMBL/GenBank/DDBJ databases">
        <authorList>
            <person name="Tran Van P."/>
        </authorList>
    </citation>
    <scope>NUCLEOTIDE SEQUENCE</scope>
</reference>
<protein>
    <recommendedName>
        <fullName evidence="8">N-alpha-acetyltransferase 60</fullName>
        <ecNumber evidence="7">2.3.1.259</ecNumber>
        <ecNumber evidence="1">2.3.1.48</ecNumber>
    </recommendedName>
</protein>
<proteinExistence type="inferred from homology"/>
<evidence type="ECO:0000259" key="11">
    <source>
        <dbReference type="PROSITE" id="PS51186"/>
    </source>
</evidence>
<evidence type="ECO:0000256" key="9">
    <source>
        <dbReference type="ARBA" id="ARBA00048017"/>
    </source>
</evidence>
<evidence type="ECO:0000256" key="2">
    <source>
        <dbReference type="ARBA" id="ARBA00022679"/>
    </source>
</evidence>
<dbReference type="EMBL" id="OA883355">
    <property type="protein sequence ID" value="CAD7278689.1"/>
    <property type="molecule type" value="Genomic_DNA"/>
</dbReference>
<gene>
    <name evidence="13" type="ORF">NMOB1V02_LOCUS12878</name>
    <name evidence="12" type="ORF">NMOB1V02_LOCUS6387</name>
</gene>
<comment type="similarity">
    <text evidence="6">Belongs to the acetyltransferase family. NAA60 subfamily.</text>
</comment>
<dbReference type="PANTHER" id="PTHR14744:SF15">
    <property type="entry name" value="N-ALPHA-ACETYLTRANSFERASE 60"/>
    <property type="match status" value="1"/>
</dbReference>
<comment type="catalytic activity">
    <reaction evidence="9">
        <text>L-lysyl-[protein] + acetyl-CoA = N(6)-acetyl-L-lysyl-[protein] + CoA + H(+)</text>
        <dbReference type="Rhea" id="RHEA:45948"/>
        <dbReference type="Rhea" id="RHEA-COMP:9752"/>
        <dbReference type="Rhea" id="RHEA-COMP:10731"/>
        <dbReference type="ChEBI" id="CHEBI:15378"/>
        <dbReference type="ChEBI" id="CHEBI:29969"/>
        <dbReference type="ChEBI" id="CHEBI:57287"/>
        <dbReference type="ChEBI" id="CHEBI:57288"/>
        <dbReference type="ChEBI" id="CHEBI:61930"/>
        <dbReference type="EC" id="2.3.1.48"/>
    </reaction>
</comment>
<evidence type="ECO:0000256" key="1">
    <source>
        <dbReference type="ARBA" id="ARBA00013184"/>
    </source>
</evidence>
<evidence type="ECO:0000256" key="6">
    <source>
        <dbReference type="ARBA" id="ARBA00025774"/>
    </source>
</evidence>
<dbReference type="OrthoDB" id="47017at2759"/>
<sequence>MIASQEDQDVLAVYFRPVSTVAYILSLGVVQEYRRVGIASLLLDSLIRQLTTPEAVHCKALFLHVLTSNSSAIRFYENRNFKLQAFLPYYYAINGQFRDGFSYVLYINGGHPPWGPTDYIKYGLGVLGRLDPCSWPSRLLHNARSVVPSIFTSLARGTMALGK</sequence>
<dbReference type="Gene3D" id="3.40.630.30">
    <property type="match status" value="1"/>
</dbReference>
<dbReference type="GO" id="GO:0120518">
    <property type="term" value="F:protein N-terminal-methionine acetyltransferase activity"/>
    <property type="evidence" value="ECO:0007669"/>
    <property type="project" value="UniProtKB-EC"/>
</dbReference>
<keyword evidence="3" id="KW-0159">Chromosome partition</keyword>
<organism evidence="12">
    <name type="scientific">Notodromas monacha</name>
    <dbReference type="NCBI Taxonomy" id="399045"/>
    <lineage>
        <taxon>Eukaryota</taxon>
        <taxon>Metazoa</taxon>
        <taxon>Ecdysozoa</taxon>
        <taxon>Arthropoda</taxon>
        <taxon>Crustacea</taxon>
        <taxon>Oligostraca</taxon>
        <taxon>Ostracoda</taxon>
        <taxon>Podocopa</taxon>
        <taxon>Podocopida</taxon>
        <taxon>Cypridocopina</taxon>
        <taxon>Cypridoidea</taxon>
        <taxon>Cyprididae</taxon>
        <taxon>Notodromas</taxon>
    </lineage>
</organism>
<evidence type="ECO:0000313" key="13">
    <source>
        <dbReference type="EMBL" id="CAD7285276.1"/>
    </source>
</evidence>
<evidence type="ECO:0000313" key="12">
    <source>
        <dbReference type="EMBL" id="CAD7278689.1"/>
    </source>
</evidence>
<dbReference type="GO" id="GO:0007059">
    <property type="term" value="P:chromosome segregation"/>
    <property type="evidence" value="ECO:0007669"/>
    <property type="project" value="UniProtKB-KW"/>
</dbReference>
<dbReference type="EC" id="2.3.1.48" evidence="1"/>
<dbReference type="EMBL" id="CAJPEX010001318">
    <property type="protein sequence ID" value="CAG0918841.1"/>
    <property type="molecule type" value="Genomic_DNA"/>
</dbReference>
<keyword evidence="14" id="KW-1185">Reference proteome</keyword>
<dbReference type="GO" id="GO:0000139">
    <property type="term" value="C:Golgi membrane"/>
    <property type="evidence" value="ECO:0007669"/>
    <property type="project" value="TreeGrafter"/>
</dbReference>
<keyword evidence="5" id="KW-0012">Acyltransferase</keyword>
<dbReference type="CDD" id="cd04301">
    <property type="entry name" value="NAT_SF"/>
    <property type="match status" value="1"/>
</dbReference>
<evidence type="ECO:0000256" key="3">
    <source>
        <dbReference type="ARBA" id="ARBA00022829"/>
    </source>
</evidence>
<evidence type="ECO:0000256" key="8">
    <source>
        <dbReference type="ARBA" id="ARBA00026144"/>
    </source>
</evidence>
<evidence type="ECO:0000256" key="7">
    <source>
        <dbReference type="ARBA" id="ARBA00026111"/>
    </source>
</evidence>
<dbReference type="EMBL" id="CAJPEX010013056">
    <property type="protein sequence ID" value="CAG0925428.1"/>
    <property type="molecule type" value="Genomic_DNA"/>
</dbReference>
<dbReference type="Pfam" id="PF00583">
    <property type="entry name" value="Acetyltransf_1"/>
    <property type="match status" value="1"/>
</dbReference>
<dbReference type="EMBL" id="OA895093">
    <property type="protein sequence ID" value="CAD7285276.1"/>
    <property type="molecule type" value="Genomic_DNA"/>
</dbReference>
<dbReference type="PANTHER" id="PTHR14744">
    <property type="entry name" value="N-ALPHA-ACETYLTRANSFERASE 60"/>
    <property type="match status" value="1"/>
</dbReference>
<feature type="domain" description="N-acetyltransferase" evidence="11">
    <location>
        <begin position="1"/>
        <end position="108"/>
    </location>
</feature>